<dbReference type="GO" id="GO:0004527">
    <property type="term" value="F:exonuclease activity"/>
    <property type="evidence" value="ECO:0007669"/>
    <property type="project" value="UniProtKB-KW"/>
</dbReference>
<proteinExistence type="predicted"/>
<dbReference type="EMBL" id="FXTZ01000006">
    <property type="protein sequence ID" value="SMP21887.1"/>
    <property type="molecule type" value="Genomic_DNA"/>
</dbReference>
<name>A0ABY1P1H9_9FLAO</name>
<keyword evidence="2" id="KW-0378">Hydrolase</keyword>
<dbReference type="RefSeq" id="WP_283422222.1">
    <property type="nucleotide sequence ID" value="NZ_FXTZ01000006.1"/>
</dbReference>
<keyword evidence="2" id="KW-0269">Exonuclease</keyword>
<protein>
    <submittedName>
        <fullName evidence="2">Exonuclease SbcC</fullName>
    </submittedName>
</protein>
<dbReference type="Pfam" id="PF13558">
    <property type="entry name" value="SbcC_Walker_B"/>
    <property type="match status" value="1"/>
</dbReference>
<gene>
    <name evidence="2" type="ORF">SAMN06264346_10697</name>
</gene>
<dbReference type="PANTHER" id="PTHR32114">
    <property type="entry name" value="ABC TRANSPORTER ABCH.3"/>
    <property type="match status" value="1"/>
</dbReference>
<dbReference type="SUPFAM" id="SSF52540">
    <property type="entry name" value="P-loop containing nucleoside triphosphate hydrolases"/>
    <property type="match status" value="1"/>
</dbReference>
<keyword evidence="3" id="KW-1185">Reference proteome</keyword>
<dbReference type="Gene3D" id="3.40.50.300">
    <property type="entry name" value="P-loop containing nucleotide triphosphate hydrolases"/>
    <property type="match status" value="1"/>
</dbReference>
<keyword evidence="2" id="KW-0540">Nuclease</keyword>
<dbReference type="InterPro" id="IPR027417">
    <property type="entry name" value="P-loop_NTPase"/>
</dbReference>
<dbReference type="PANTHER" id="PTHR32114:SF2">
    <property type="entry name" value="ABC TRANSPORTER ABCH.3"/>
    <property type="match status" value="1"/>
</dbReference>
<accession>A0ABY1P1H9</accession>
<keyword evidence="1" id="KW-0175">Coiled coil</keyword>
<feature type="coiled-coil region" evidence="1">
    <location>
        <begin position="276"/>
        <end position="310"/>
    </location>
</feature>
<reference evidence="2 3" key="1">
    <citation type="submission" date="2017-05" db="EMBL/GenBank/DDBJ databases">
        <authorList>
            <person name="Varghese N."/>
            <person name="Submissions S."/>
        </authorList>
    </citation>
    <scope>NUCLEOTIDE SEQUENCE [LARGE SCALE GENOMIC DNA]</scope>
    <source>
        <strain evidence="2 3">DSM 28214</strain>
    </source>
</reference>
<evidence type="ECO:0000313" key="2">
    <source>
        <dbReference type="EMBL" id="SMP21887.1"/>
    </source>
</evidence>
<evidence type="ECO:0000313" key="3">
    <source>
        <dbReference type="Proteomes" id="UP001157960"/>
    </source>
</evidence>
<dbReference type="Proteomes" id="UP001157960">
    <property type="component" value="Unassembled WGS sequence"/>
</dbReference>
<feature type="coiled-coil region" evidence="1">
    <location>
        <begin position="179"/>
        <end position="213"/>
    </location>
</feature>
<organism evidence="2 3">
    <name type="scientific">Chryseobacterium profundimaris</name>
    <dbReference type="NCBI Taxonomy" id="1387275"/>
    <lineage>
        <taxon>Bacteria</taxon>
        <taxon>Pseudomonadati</taxon>
        <taxon>Bacteroidota</taxon>
        <taxon>Flavobacteriia</taxon>
        <taxon>Flavobacteriales</taxon>
        <taxon>Weeksellaceae</taxon>
        <taxon>Chryseobacterium group</taxon>
        <taxon>Chryseobacterium</taxon>
    </lineage>
</organism>
<comment type="caution">
    <text evidence="2">The sequence shown here is derived from an EMBL/GenBank/DDBJ whole genome shotgun (WGS) entry which is preliminary data.</text>
</comment>
<evidence type="ECO:0000256" key="1">
    <source>
        <dbReference type="SAM" id="Coils"/>
    </source>
</evidence>
<feature type="coiled-coil region" evidence="1">
    <location>
        <begin position="68"/>
        <end position="126"/>
    </location>
</feature>
<sequence length="588" mass="66536">MMPLERECTTLQQNIQRRNEEIHAKESALATQKQTWEQSDIAKNSLNIPDAGKADWITAQLQTLKTKQADLSARLQAYAGQKQELEAAKTGIDQLKENIDTLAGQLKDLQNSLSLYDEQHSQARREQELATVYLDEIEQLLAPYFTISGWMNNWKAAPETFVESITAFAQQWKAQAEKLEVRTREKAALEATLKELESQAKTLETEASSKIEIYRAQQQSYLDLTRQRKNLFDGQPADEMELQFKQAVIKAQEDVALLKTKQQTLAIEQTKILTHQEELANALTALNAAIQKTSRQIQDWLNDYNQKNEQSLNLEELHQLLALGNDWIENERLALQAIDEELTRANSILTERKQALDRHQKNSNAEIPLEELMTLHTNARSEVEEKKHKKGENGFRLQQDEANKNKIGDLLKHISEQATVTENWAKLNDIIGSADGKKFRQIAQEYTLDVLLGYANIHLQALTSRYRIERIPASLGLQVVDQDMGDEVRTVYSLSGGESFLVSLALALGLASLSSSRMKVESLFIDEGFGSLDPNTLNIAMDALERLHNQGRKVGVISHVQEMTERIPVQIKVSKQQSGRSKVEVMGV</sequence>